<name>A0A3P7IB18_STRVU</name>
<gene>
    <name evidence="2" type="ORF">SVUK_LOCUS5459</name>
</gene>
<dbReference type="EMBL" id="UYYB01016197">
    <property type="protein sequence ID" value="VDM70461.1"/>
    <property type="molecule type" value="Genomic_DNA"/>
</dbReference>
<accession>A0A3P7IB18</accession>
<protein>
    <recommendedName>
        <fullName evidence="1">Urocanase C-terminal domain-containing protein</fullName>
    </recommendedName>
</protein>
<dbReference type="PANTHER" id="PTHR12216:SF3">
    <property type="entry name" value="UROCANATE HYDRATASE"/>
    <property type="match status" value="1"/>
</dbReference>
<dbReference type="GO" id="GO:0006548">
    <property type="term" value="P:L-histidine catabolic process"/>
    <property type="evidence" value="ECO:0007669"/>
    <property type="project" value="TreeGrafter"/>
</dbReference>
<dbReference type="InterPro" id="IPR035401">
    <property type="entry name" value="Urocanase_C"/>
</dbReference>
<dbReference type="SUPFAM" id="SSF111326">
    <property type="entry name" value="Urocanase"/>
    <property type="match status" value="1"/>
</dbReference>
<dbReference type="Gene3D" id="3.40.1770.10">
    <property type="entry name" value="Urocanase superfamily"/>
    <property type="match status" value="1"/>
</dbReference>
<evidence type="ECO:0000259" key="1">
    <source>
        <dbReference type="Pfam" id="PF17392"/>
    </source>
</evidence>
<dbReference type="PANTHER" id="PTHR12216">
    <property type="entry name" value="UROCANATE HYDRATASE"/>
    <property type="match status" value="1"/>
</dbReference>
<sequence length="147" mass="16831">MEPKLDLAPTVHRHRIAHSSVECCDYKRFEGRPFEWAHPSEYGDTLNYIHRFISKPEDLDETDKIAANVIEKLMKNEVPEHVRQQYFDNKKWIENAAANHLVVGSQARILYSDQEGRIAIALAFNDAVRDGRVTVSSSSSNQMMSIS</sequence>
<dbReference type="Proteomes" id="UP000270094">
    <property type="component" value="Unassembled WGS sequence"/>
</dbReference>
<dbReference type="AlphaFoldDB" id="A0A3P7IB18"/>
<organism evidence="2 3">
    <name type="scientific">Strongylus vulgaris</name>
    <name type="common">Blood worm</name>
    <dbReference type="NCBI Taxonomy" id="40348"/>
    <lineage>
        <taxon>Eukaryota</taxon>
        <taxon>Metazoa</taxon>
        <taxon>Ecdysozoa</taxon>
        <taxon>Nematoda</taxon>
        <taxon>Chromadorea</taxon>
        <taxon>Rhabditida</taxon>
        <taxon>Rhabditina</taxon>
        <taxon>Rhabditomorpha</taxon>
        <taxon>Strongyloidea</taxon>
        <taxon>Strongylidae</taxon>
        <taxon>Strongylus</taxon>
    </lineage>
</organism>
<evidence type="ECO:0000313" key="3">
    <source>
        <dbReference type="Proteomes" id="UP000270094"/>
    </source>
</evidence>
<evidence type="ECO:0000313" key="2">
    <source>
        <dbReference type="EMBL" id="VDM70461.1"/>
    </source>
</evidence>
<feature type="domain" description="Urocanase C-terminal" evidence="1">
    <location>
        <begin position="54"/>
        <end position="134"/>
    </location>
</feature>
<dbReference type="InterPro" id="IPR023637">
    <property type="entry name" value="Urocanase-like"/>
</dbReference>
<dbReference type="Pfam" id="PF17392">
    <property type="entry name" value="Urocanase_C"/>
    <property type="match status" value="1"/>
</dbReference>
<dbReference type="OrthoDB" id="5832504at2759"/>
<proteinExistence type="predicted"/>
<dbReference type="GO" id="GO:0016153">
    <property type="term" value="F:urocanate hydratase activity"/>
    <property type="evidence" value="ECO:0007669"/>
    <property type="project" value="TreeGrafter"/>
</dbReference>
<dbReference type="InterPro" id="IPR036190">
    <property type="entry name" value="Urocanase_sf"/>
</dbReference>
<keyword evidence="3" id="KW-1185">Reference proteome</keyword>
<reference evidence="2 3" key="1">
    <citation type="submission" date="2018-11" db="EMBL/GenBank/DDBJ databases">
        <authorList>
            <consortium name="Pathogen Informatics"/>
        </authorList>
    </citation>
    <scope>NUCLEOTIDE SEQUENCE [LARGE SCALE GENOMIC DNA]</scope>
</reference>